<evidence type="ECO:0000313" key="3">
    <source>
        <dbReference type="Proteomes" id="UP000003434"/>
    </source>
</evidence>
<dbReference type="InterPro" id="IPR029062">
    <property type="entry name" value="Class_I_gatase-like"/>
</dbReference>
<comment type="caution">
    <text evidence="2">The sequence shown here is derived from an EMBL/GenBank/DDBJ whole genome shotgun (WGS) entry which is preliminary data.</text>
</comment>
<evidence type="ECO:0000313" key="2">
    <source>
        <dbReference type="EMBL" id="EFU75255.1"/>
    </source>
</evidence>
<organism evidence="2 3">
    <name type="scientific">Lachnoanaerobaculum saburreum DSM 3986</name>
    <dbReference type="NCBI Taxonomy" id="887325"/>
    <lineage>
        <taxon>Bacteria</taxon>
        <taxon>Bacillati</taxon>
        <taxon>Bacillota</taxon>
        <taxon>Clostridia</taxon>
        <taxon>Lachnospirales</taxon>
        <taxon>Lachnospiraceae</taxon>
        <taxon>Lachnoanaerobaculum</taxon>
    </lineage>
</organism>
<evidence type="ECO:0000259" key="1">
    <source>
        <dbReference type="Pfam" id="PF06283"/>
    </source>
</evidence>
<dbReference type="InterPro" id="IPR029010">
    <property type="entry name" value="ThuA-like"/>
</dbReference>
<feature type="non-terminal residue" evidence="2">
    <location>
        <position position="267"/>
    </location>
</feature>
<feature type="domain" description="ThuA-like" evidence="1">
    <location>
        <begin position="24"/>
        <end position="220"/>
    </location>
</feature>
<dbReference type="AlphaFoldDB" id="E6LSC6"/>
<dbReference type="Pfam" id="PF06283">
    <property type="entry name" value="ThuA"/>
    <property type="match status" value="1"/>
</dbReference>
<protein>
    <recommendedName>
        <fullName evidence="1">ThuA-like domain-containing protein</fullName>
    </recommendedName>
</protein>
<reference evidence="2 3" key="1">
    <citation type="submission" date="2010-12" db="EMBL/GenBank/DDBJ databases">
        <authorList>
            <person name="Muzny D."/>
            <person name="Qin X."/>
            <person name="Deng J."/>
            <person name="Jiang H."/>
            <person name="Liu Y."/>
            <person name="Qu J."/>
            <person name="Song X.-Z."/>
            <person name="Zhang L."/>
            <person name="Thornton R."/>
            <person name="Coyle M."/>
            <person name="Francisco L."/>
            <person name="Jackson L."/>
            <person name="Javaid M."/>
            <person name="Korchina V."/>
            <person name="Kovar C."/>
            <person name="Mata R."/>
            <person name="Mathew T."/>
            <person name="Ngo R."/>
            <person name="Nguyen L."/>
            <person name="Nguyen N."/>
            <person name="Okwuonu G."/>
            <person name="Ongeri F."/>
            <person name="Pham C."/>
            <person name="Simmons D."/>
            <person name="Wilczek-Boney K."/>
            <person name="Hale W."/>
            <person name="Jakkamsetti A."/>
            <person name="Pham P."/>
            <person name="Ruth R."/>
            <person name="San Lucas F."/>
            <person name="Warren J."/>
            <person name="Zhang J."/>
            <person name="Zhao Z."/>
            <person name="Zhou C."/>
            <person name="Zhu D."/>
            <person name="Lee S."/>
            <person name="Bess C."/>
            <person name="Blankenburg K."/>
            <person name="Forbes L."/>
            <person name="Fu Q."/>
            <person name="Gubbala S."/>
            <person name="Hirani K."/>
            <person name="Jayaseelan J.C."/>
            <person name="Lara F."/>
            <person name="Munidasa M."/>
            <person name="Palculict T."/>
            <person name="Patil S."/>
            <person name="Pu L.-L."/>
            <person name="Saada N."/>
            <person name="Tang L."/>
            <person name="Weissenberger G."/>
            <person name="Zhu Y."/>
            <person name="Hemphill L."/>
            <person name="Shang Y."/>
            <person name="Youmans B."/>
            <person name="Ayvaz T."/>
            <person name="Ross M."/>
            <person name="Santibanez J."/>
            <person name="Aqrawi P."/>
            <person name="Gross S."/>
            <person name="Joshi V."/>
            <person name="Fowler G."/>
            <person name="Nazareth L."/>
            <person name="Reid J."/>
            <person name="Worley K."/>
            <person name="Petrosino J."/>
            <person name="Highlander S."/>
            <person name="Gibbs R."/>
        </authorList>
    </citation>
    <scope>NUCLEOTIDE SEQUENCE [LARGE SCALE GENOMIC DNA]</scope>
    <source>
        <strain evidence="2 3">DSM 3986</strain>
    </source>
</reference>
<sequence>MRIVVWDENLHKKEEEVQKVYPRGIAEEIAGGINRELSFADNFEVTCLNSDMDEFGLTEEILEKTDVLVFWAHRTHGIFPDEIVERIYNRVMKGMGLIVLHSAHLSKVFKRLMGTSCTLKYRYGDFARIWTTSPSHPIAKGIPEFFDLEEEEMYGEFFDIPKPDDVVFTTWFSGGNLFRGGCTWQRGYGKVFYFHPGHDTNSAYYNPLVLKVISNAVLWAAPIKEREDIRCEEYSRINLRKNKIYVKQTLLNVLNKQNRYLLLYKYY</sequence>
<name>E6LSC6_9FIRM</name>
<dbReference type="Gene3D" id="3.40.50.880">
    <property type="match status" value="1"/>
</dbReference>
<dbReference type="eggNOG" id="COG4813">
    <property type="taxonomic scope" value="Bacteria"/>
</dbReference>
<dbReference type="SUPFAM" id="SSF52317">
    <property type="entry name" value="Class I glutamine amidotransferase-like"/>
    <property type="match status" value="1"/>
</dbReference>
<dbReference type="RefSeq" id="WP_008752620.1">
    <property type="nucleotide sequence ID" value="NZ_GL622296.1"/>
</dbReference>
<dbReference type="InterPro" id="IPR009381">
    <property type="entry name" value="Trehalose_catabolism_ThuA_prok"/>
</dbReference>
<proteinExistence type="predicted"/>
<gene>
    <name evidence="2" type="ORF">HMPREF0381_2861</name>
</gene>
<accession>E6LSC6</accession>
<dbReference type="EMBL" id="AEPW01000112">
    <property type="protein sequence ID" value="EFU75255.1"/>
    <property type="molecule type" value="Genomic_DNA"/>
</dbReference>
<dbReference type="Proteomes" id="UP000003434">
    <property type="component" value="Unassembled WGS sequence"/>
</dbReference>
<dbReference type="PIRSF" id="PIRSF030013">
    <property type="entry name" value="ThuA"/>
    <property type="match status" value="1"/>
</dbReference>
<dbReference type="HOGENOM" id="CLU_084426_0_0_9"/>